<dbReference type="AlphaFoldDB" id="A0A4U6RY36"/>
<evidence type="ECO:0000313" key="2">
    <source>
        <dbReference type="EMBL" id="TKV80157.1"/>
    </source>
</evidence>
<dbReference type="EMBL" id="SZZP01000010">
    <property type="protein sequence ID" value="TKV80157.1"/>
    <property type="molecule type" value="Genomic_DNA"/>
</dbReference>
<sequence>MTDRMANAPKLSVEEALKKLQRSDEPKSKKERYDEKMSALDEGIRRTRVQKLRLDRPKRTRD</sequence>
<feature type="compositionally biased region" description="Basic and acidic residues" evidence="1">
    <location>
        <begin position="12"/>
        <end position="45"/>
    </location>
</feature>
<proteinExistence type="predicted"/>
<gene>
    <name evidence="2" type="ORF">FDV58_18115</name>
</gene>
<evidence type="ECO:0000313" key="3">
    <source>
        <dbReference type="Proteomes" id="UP000305095"/>
    </source>
</evidence>
<organism evidence="2 3">
    <name type="scientific">Bradyrhizobium elkanii</name>
    <dbReference type="NCBI Taxonomy" id="29448"/>
    <lineage>
        <taxon>Bacteria</taxon>
        <taxon>Pseudomonadati</taxon>
        <taxon>Pseudomonadota</taxon>
        <taxon>Alphaproteobacteria</taxon>
        <taxon>Hyphomicrobiales</taxon>
        <taxon>Nitrobacteraceae</taxon>
        <taxon>Bradyrhizobium</taxon>
    </lineage>
</organism>
<accession>A0A4U6RY36</accession>
<comment type="caution">
    <text evidence="2">The sequence shown here is derived from an EMBL/GenBank/DDBJ whole genome shotgun (WGS) entry which is preliminary data.</text>
</comment>
<evidence type="ECO:0000256" key="1">
    <source>
        <dbReference type="SAM" id="MobiDB-lite"/>
    </source>
</evidence>
<reference evidence="2 3" key="1">
    <citation type="submission" date="2019-05" db="EMBL/GenBank/DDBJ databases">
        <title>Draft Genome of Bradyrhizobium elkanii strain SEMIA 938, Used in Commercial Inoculants for Lupinus spp. in Brazil.</title>
        <authorList>
            <person name="Hungria M."/>
            <person name="Delamuta J.R.M."/>
            <person name="Ribeiro R.A."/>
            <person name="Nogueira M.A."/>
        </authorList>
    </citation>
    <scope>NUCLEOTIDE SEQUENCE [LARGE SCALE GENOMIC DNA]</scope>
    <source>
        <strain evidence="2 3">Semia 938</strain>
    </source>
</reference>
<feature type="compositionally biased region" description="Basic and acidic residues" evidence="1">
    <location>
        <begin position="52"/>
        <end position="62"/>
    </location>
</feature>
<dbReference type="Proteomes" id="UP000305095">
    <property type="component" value="Unassembled WGS sequence"/>
</dbReference>
<protein>
    <submittedName>
        <fullName evidence="2">Uncharacterized protein</fullName>
    </submittedName>
</protein>
<dbReference type="RefSeq" id="WP_137479445.1">
    <property type="nucleotide sequence ID" value="NZ_SZZP01000010.1"/>
</dbReference>
<feature type="region of interest" description="Disordered" evidence="1">
    <location>
        <begin position="1"/>
        <end position="62"/>
    </location>
</feature>
<name>A0A4U6RY36_BRAEL</name>